<sequence>QCSSSVDQFVMCTPQQAIVLTETICEHVGQETSVHGRYQGFTDDQAAQPRLTRLLPTRLIPLHHHQFFPYVGVSGGGGVGGG</sequence>
<reference evidence="1" key="1">
    <citation type="submission" date="2016-05" db="EMBL/GenBank/DDBJ databases">
        <authorList>
            <person name="Senf B."/>
        </authorList>
    </citation>
    <scope>NUCLEOTIDE SEQUENCE</scope>
    <source>
        <tissue evidence="1">Brain</tissue>
    </source>
</reference>
<gene>
    <name evidence="1" type="primary">Nfu_g_1_006826</name>
</gene>
<reference evidence="1" key="2">
    <citation type="submission" date="2017-09" db="EMBL/GenBank/DDBJ databases">
        <title>The genome of a short-lived fish provides insights into sex chromosome evolution and the genetic control of aging.</title>
        <authorList>
            <person name="Reichwald K."/>
            <person name="Felder M."/>
            <person name="Petzold A."/>
            <person name="Koch P."/>
            <person name="Groth M."/>
            <person name="Platzer M."/>
        </authorList>
    </citation>
    <scope>NUCLEOTIDE SEQUENCE</scope>
    <source>
        <tissue evidence="1">Brain</tissue>
    </source>
</reference>
<proteinExistence type="predicted"/>
<dbReference type="EMBL" id="HAEA01016599">
    <property type="protein sequence ID" value="SBQ45080.1"/>
    <property type="molecule type" value="Transcribed_RNA"/>
</dbReference>
<name>A0A1A8EJ19_NOTKA</name>
<organism evidence="1">
    <name type="scientific">Nothobranchius kadleci</name>
    <name type="common">African annual killifish</name>
    <dbReference type="NCBI Taxonomy" id="1051664"/>
    <lineage>
        <taxon>Eukaryota</taxon>
        <taxon>Metazoa</taxon>
        <taxon>Chordata</taxon>
        <taxon>Craniata</taxon>
        <taxon>Vertebrata</taxon>
        <taxon>Euteleostomi</taxon>
        <taxon>Actinopterygii</taxon>
        <taxon>Neopterygii</taxon>
        <taxon>Teleostei</taxon>
        <taxon>Neoteleostei</taxon>
        <taxon>Acanthomorphata</taxon>
        <taxon>Ovalentaria</taxon>
        <taxon>Atherinomorphae</taxon>
        <taxon>Cyprinodontiformes</taxon>
        <taxon>Nothobranchiidae</taxon>
        <taxon>Nothobranchius</taxon>
    </lineage>
</organism>
<dbReference type="AlphaFoldDB" id="A0A1A8EJ19"/>
<feature type="non-terminal residue" evidence="1">
    <location>
        <position position="82"/>
    </location>
</feature>
<accession>A0A1A8EJ19</accession>
<evidence type="ECO:0000313" key="1">
    <source>
        <dbReference type="EMBL" id="SBQ45080.1"/>
    </source>
</evidence>
<protein>
    <submittedName>
        <fullName evidence="1">Chromosome undetermined SCAF9096, whole genome shotgun sequence, Uncharacterized protein</fullName>
    </submittedName>
</protein>
<feature type="non-terminal residue" evidence="1">
    <location>
        <position position="1"/>
    </location>
</feature>